<protein>
    <submittedName>
        <fullName evidence="5">Protein PFC0760c-like</fullName>
    </submittedName>
</protein>
<keyword evidence="2" id="KW-0472">Membrane</keyword>
<dbReference type="Proteomes" id="UP000515146">
    <property type="component" value="Unplaced"/>
</dbReference>
<dbReference type="AlphaFoldDB" id="A0A6P6YFS3"/>
<evidence type="ECO:0000256" key="3">
    <source>
        <dbReference type="SAM" id="SignalP"/>
    </source>
</evidence>
<name>A0A6P6YFS3_DERPT</name>
<keyword evidence="2" id="KW-0812">Transmembrane</keyword>
<sequence>MNYNHFIILILMQLINFFDCLMVDNHHRYFFINDEDNDGRSINAAADDNQQPLLPPPPLKTIFDLVNESQSNADNNKLILDGFFQPNFNSNHNNDDDDADDNVDDNDPGETTSITSTKINQKQLKINDLKICVTLTPGYVSTRKKLVNYECQARICRMSSNDFESIIDDQNDDYHFEKPIFDWKTDLNHLLVTNSSCDSIRKQCKFNLDINVENFSREMESNGMKIMKITCNVADFIRINNNNNNDNDDDEIIERNNNNSPGNLRYHYISGQADAFVKIFKGNRIHQACNRTDDCGENMVCNPSNQSKDSSSSNYNNNGYCECPNESIRIQIGQQQSSSNKEDKISLNTFILVIDHHYDELICAEKRHLNQSCQYDQQCQSIDQNSNCRPIYSSNGFATPESICDCSFGYVDDRQSGKCINVYSVTKQSNNDDENRLPNYRLSNYPTVVPKGVYIWWIIQPKHSNITTTTTTANRIISTYQFLWQRYSHQRYLTQCLLAIMLFVPFFILLISSAYLHYYRRQLMAVDKRKYKPPILLNSMMPISDRSPPSPPISTLPPLTINEQKHNNHKQQQQEKPNTLSKQINDKSELIKNDQLNHQFYQIQFQ</sequence>
<gene>
    <name evidence="5" type="primary">LOC113797524</name>
</gene>
<feature type="chain" id="PRO_5027565471" evidence="3">
    <location>
        <begin position="21"/>
        <end position="606"/>
    </location>
</feature>
<keyword evidence="4" id="KW-1185">Reference proteome</keyword>
<accession>A0A6P6YFS3</accession>
<dbReference type="OrthoDB" id="6522495at2759"/>
<dbReference type="KEGG" id="dpte:113797524"/>
<keyword evidence="2" id="KW-1133">Transmembrane helix</keyword>
<evidence type="ECO:0000256" key="2">
    <source>
        <dbReference type="SAM" id="Phobius"/>
    </source>
</evidence>
<evidence type="ECO:0000256" key="1">
    <source>
        <dbReference type="SAM" id="MobiDB-lite"/>
    </source>
</evidence>
<feature type="region of interest" description="Disordered" evidence="1">
    <location>
        <begin position="90"/>
        <end position="115"/>
    </location>
</feature>
<dbReference type="InParanoid" id="A0A6P6YFS3"/>
<dbReference type="RefSeq" id="XP_027203726.1">
    <property type="nucleotide sequence ID" value="XM_027347925.1"/>
</dbReference>
<keyword evidence="3" id="KW-0732">Signal</keyword>
<feature type="compositionally biased region" description="Acidic residues" evidence="1">
    <location>
        <begin position="95"/>
        <end position="108"/>
    </location>
</feature>
<feature type="transmembrane region" description="Helical" evidence="2">
    <location>
        <begin position="497"/>
        <end position="519"/>
    </location>
</feature>
<reference evidence="5" key="1">
    <citation type="submission" date="2025-08" db="UniProtKB">
        <authorList>
            <consortium name="RefSeq"/>
        </authorList>
    </citation>
    <scope>IDENTIFICATION</scope>
    <source>
        <strain evidence="5">Airmid</strain>
    </source>
</reference>
<organism evidence="4 5">
    <name type="scientific">Dermatophagoides pteronyssinus</name>
    <name type="common">European house dust mite</name>
    <dbReference type="NCBI Taxonomy" id="6956"/>
    <lineage>
        <taxon>Eukaryota</taxon>
        <taxon>Metazoa</taxon>
        <taxon>Ecdysozoa</taxon>
        <taxon>Arthropoda</taxon>
        <taxon>Chelicerata</taxon>
        <taxon>Arachnida</taxon>
        <taxon>Acari</taxon>
        <taxon>Acariformes</taxon>
        <taxon>Sarcoptiformes</taxon>
        <taxon>Astigmata</taxon>
        <taxon>Psoroptidia</taxon>
        <taxon>Analgoidea</taxon>
        <taxon>Pyroglyphidae</taxon>
        <taxon>Dermatophagoidinae</taxon>
        <taxon>Dermatophagoides</taxon>
    </lineage>
</organism>
<evidence type="ECO:0000313" key="5">
    <source>
        <dbReference type="RefSeq" id="XP_027203726.1"/>
    </source>
</evidence>
<feature type="signal peptide" evidence="3">
    <location>
        <begin position="1"/>
        <end position="20"/>
    </location>
</feature>
<proteinExistence type="predicted"/>
<dbReference type="OMA" id="ECQARIC"/>
<evidence type="ECO:0000313" key="4">
    <source>
        <dbReference type="Proteomes" id="UP000515146"/>
    </source>
</evidence>